<dbReference type="AlphaFoldDB" id="A0AAN6ESG6"/>
<comment type="caution">
    <text evidence="1">The sequence shown here is derived from an EMBL/GenBank/DDBJ whole genome shotgun (WGS) entry which is preliminary data.</text>
</comment>
<organism evidence="1 2">
    <name type="scientific">Exophiala dermatitidis</name>
    <name type="common">Black yeast-like fungus</name>
    <name type="synonym">Wangiella dermatitidis</name>
    <dbReference type="NCBI Taxonomy" id="5970"/>
    <lineage>
        <taxon>Eukaryota</taxon>
        <taxon>Fungi</taxon>
        <taxon>Dikarya</taxon>
        <taxon>Ascomycota</taxon>
        <taxon>Pezizomycotina</taxon>
        <taxon>Eurotiomycetes</taxon>
        <taxon>Chaetothyriomycetidae</taxon>
        <taxon>Chaetothyriales</taxon>
        <taxon>Herpotrichiellaceae</taxon>
        <taxon>Exophiala</taxon>
    </lineage>
</organism>
<reference evidence="1" key="1">
    <citation type="submission" date="2023-01" db="EMBL/GenBank/DDBJ databases">
        <title>Exophiala dermititidis isolated from Cystic Fibrosis Patient.</title>
        <authorList>
            <person name="Kurbessoian T."/>
            <person name="Crocker A."/>
            <person name="Murante D."/>
            <person name="Hogan D.A."/>
            <person name="Stajich J.E."/>
        </authorList>
    </citation>
    <scope>NUCLEOTIDE SEQUENCE</scope>
    <source>
        <strain evidence="1">Ex8</strain>
    </source>
</reference>
<gene>
    <name evidence="1" type="ORF">HRR80_006045</name>
</gene>
<dbReference type="Proteomes" id="UP001161757">
    <property type="component" value="Unassembled WGS sequence"/>
</dbReference>
<accession>A0AAN6ESG6</accession>
<evidence type="ECO:0000313" key="2">
    <source>
        <dbReference type="Proteomes" id="UP001161757"/>
    </source>
</evidence>
<proteinExistence type="predicted"/>
<evidence type="ECO:0000313" key="1">
    <source>
        <dbReference type="EMBL" id="KAJ8989904.1"/>
    </source>
</evidence>
<protein>
    <submittedName>
        <fullName evidence="1">Uncharacterized protein</fullName>
    </submittedName>
</protein>
<name>A0AAN6ESG6_EXODE</name>
<sequence length="87" mass="9644">MPCAKMTPKLKLPLIAISSLGNKLSFRSKEQNTPERAFDAFGVRAYDDKMGLIVGGSVGLLCWGTDADSEIMFRAWGSRPEIRRPEL</sequence>
<dbReference type="EMBL" id="JAJGCB010000012">
    <property type="protein sequence ID" value="KAJ8989904.1"/>
    <property type="molecule type" value="Genomic_DNA"/>
</dbReference>